<name>A0A3S3QMS3_9GAMM</name>
<keyword evidence="3" id="KW-1185">Reference proteome</keyword>
<gene>
    <name evidence="2" type="ORF">EDI28_20330</name>
</gene>
<evidence type="ECO:0000313" key="2">
    <source>
        <dbReference type="EMBL" id="RWX53802.1"/>
    </source>
</evidence>
<accession>A0A3S3QMS3</accession>
<proteinExistence type="predicted"/>
<dbReference type="OrthoDB" id="8448914at2"/>
<comment type="caution">
    <text evidence="2">The sequence shown here is derived from an EMBL/GenBank/DDBJ whole genome shotgun (WGS) entry which is preliminary data.</text>
</comment>
<sequence length="291" mass="33525">MLIPSYNVKYRSSIGVLYRPLQDVEIYVEDEDSSVFYNELFGRLLDGKVRIKKVIPLGCRLEVIKGAKEQNKSFPKVFIIDGDLYWVSGKFKVEDSRLYQYPFYCIENALFCKDAAIALIQETLGCKTVEYIEDKLSWDEWVDSIEASLIKLFVVFATAFKLKPTIKTTSRGFNSIITRVKKSPPIFDIDKIGKIINDILIELNNDFGEEVVTETRDNINEWVHENEHFINIVSGKDFLLPLLSFKIKEICGLDLSIDSRNFRLARSCNLDSLNDLKQFIITTVSEFKQIA</sequence>
<evidence type="ECO:0000313" key="3">
    <source>
        <dbReference type="Proteomes" id="UP000287563"/>
    </source>
</evidence>
<organism evidence="2 3">
    <name type="scientific">Photobacterium chitinilyticum</name>
    <dbReference type="NCBI Taxonomy" id="2485123"/>
    <lineage>
        <taxon>Bacteria</taxon>
        <taxon>Pseudomonadati</taxon>
        <taxon>Pseudomonadota</taxon>
        <taxon>Gammaproteobacteria</taxon>
        <taxon>Vibrionales</taxon>
        <taxon>Vibrionaceae</taxon>
        <taxon>Photobacterium</taxon>
    </lineage>
</organism>
<reference evidence="2 3" key="1">
    <citation type="submission" date="2018-11" db="EMBL/GenBank/DDBJ databases">
        <title>Photobacterium sp. BEI247 sp. nov., a marine bacterium isolated from Yongle Blue Hole in the South China Sea.</title>
        <authorList>
            <person name="Wang X."/>
        </authorList>
    </citation>
    <scope>NUCLEOTIDE SEQUENCE [LARGE SCALE GENOMIC DNA]</scope>
    <source>
        <strain evidence="3">BEI247</strain>
    </source>
</reference>
<evidence type="ECO:0000259" key="1">
    <source>
        <dbReference type="Pfam" id="PF14491"/>
    </source>
</evidence>
<dbReference type="InterPro" id="IPR029492">
    <property type="entry name" value="DUF4435"/>
</dbReference>
<protein>
    <submittedName>
        <fullName evidence="2">DUF4435 domain-containing protein</fullName>
    </submittedName>
</protein>
<dbReference type="Pfam" id="PF14491">
    <property type="entry name" value="DUF4435"/>
    <property type="match status" value="1"/>
</dbReference>
<dbReference type="AlphaFoldDB" id="A0A3S3QMS3"/>
<feature type="domain" description="DUF4435" evidence="1">
    <location>
        <begin position="24"/>
        <end position="246"/>
    </location>
</feature>
<dbReference type="EMBL" id="RJLM01000011">
    <property type="protein sequence ID" value="RWX53802.1"/>
    <property type="molecule type" value="Genomic_DNA"/>
</dbReference>
<dbReference type="Proteomes" id="UP000287563">
    <property type="component" value="Unassembled WGS sequence"/>
</dbReference>